<dbReference type="AlphaFoldDB" id="A0A5B7Y397"/>
<reference evidence="1 2" key="1">
    <citation type="submission" date="2018-07" db="EMBL/GenBank/DDBJ databases">
        <authorList>
            <person name="Feyereisen M."/>
        </authorList>
    </citation>
    <scope>NUCLEOTIDE SEQUENCE [LARGE SCALE GENOMIC DNA]</scope>
    <source>
        <strain evidence="1 2">UCCLBBS449</strain>
        <plasmid evidence="2">pucclbbs449_a</plasmid>
    </source>
</reference>
<gene>
    <name evidence="1" type="ORF">UCCLBBS449_pA0055</name>
</gene>
<evidence type="ECO:0000313" key="2">
    <source>
        <dbReference type="Proteomes" id="UP000307074"/>
    </source>
</evidence>
<accession>A0A5B7Y397</accession>
<dbReference type="Proteomes" id="UP000307074">
    <property type="component" value="Plasmid pUCCLBBS449_A"/>
</dbReference>
<name>A0A5B7Y397_LEVBR</name>
<sequence length="31" mass="3620">MMKSYFKGGHLQKDIILVAVAYYIQIFIELS</sequence>
<organism evidence="1 2">
    <name type="scientific">Levilactobacillus brevis</name>
    <name type="common">Lactobacillus brevis</name>
    <dbReference type="NCBI Taxonomy" id="1580"/>
    <lineage>
        <taxon>Bacteria</taxon>
        <taxon>Bacillati</taxon>
        <taxon>Bacillota</taxon>
        <taxon>Bacilli</taxon>
        <taxon>Lactobacillales</taxon>
        <taxon>Lactobacillaceae</taxon>
        <taxon>Levilactobacillus</taxon>
    </lineage>
</organism>
<proteinExistence type="predicted"/>
<protein>
    <submittedName>
        <fullName evidence="1">Transposase</fullName>
    </submittedName>
</protein>
<evidence type="ECO:0000313" key="1">
    <source>
        <dbReference type="EMBL" id="QCZ54461.1"/>
    </source>
</evidence>
<keyword evidence="1" id="KW-0614">Plasmid</keyword>
<geneLocation type="plasmid" evidence="2">
    <name>pucclbbs449_a</name>
</geneLocation>
<dbReference type="EMBL" id="CP031199">
    <property type="protein sequence ID" value="QCZ54461.1"/>
    <property type="molecule type" value="Genomic_DNA"/>
</dbReference>